<evidence type="ECO:0000259" key="3">
    <source>
        <dbReference type="Pfam" id="PF12894"/>
    </source>
</evidence>
<organism evidence="4 5">
    <name type="scientific">Spizellomyces punctatus (strain DAOM BR117)</name>
    <dbReference type="NCBI Taxonomy" id="645134"/>
    <lineage>
        <taxon>Eukaryota</taxon>
        <taxon>Fungi</taxon>
        <taxon>Fungi incertae sedis</taxon>
        <taxon>Chytridiomycota</taxon>
        <taxon>Chytridiomycota incertae sedis</taxon>
        <taxon>Chytridiomycetes</taxon>
        <taxon>Spizellomycetales</taxon>
        <taxon>Spizellomycetaceae</taxon>
        <taxon>Spizellomyces</taxon>
    </lineage>
</organism>
<dbReference type="InterPro" id="IPR001680">
    <property type="entry name" value="WD40_rpt"/>
</dbReference>
<dbReference type="STRING" id="645134.A0A0L0H4V0"/>
<dbReference type="InterPro" id="IPR011047">
    <property type="entry name" value="Quinoprotein_ADH-like_sf"/>
</dbReference>
<dbReference type="PANTHER" id="PTHR44163:SF1">
    <property type="entry name" value="U3 SMALL NUCLEOLAR RNA-ASSOCIATED PROTEIN 4 HOMOLOG"/>
    <property type="match status" value="1"/>
</dbReference>
<protein>
    <recommendedName>
        <fullName evidence="3">Anaphase-promoting complex subunit 4-like WD40 domain-containing protein</fullName>
    </recommendedName>
</protein>
<dbReference type="OrthoDB" id="8883818at2759"/>
<keyword evidence="1" id="KW-0853">WD repeat</keyword>
<dbReference type="GO" id="GO:0030686">
    <property type="term" value="C:90S preribosome"/>
    <property type="evidence" value="ECO:0007669"/>
    <property type="project" value="InterPro"/>
</dbReference>
<dbReference type="InterPro" id="IPR046351">
    <property type="entry name" value="UTP4"/>
</dbReference>
<dbReference type="AlphaFoldDB" id="A0A0L0H4V0"/>
<dbReference type="PANTHER" id="PTHR44163">
    <property type="entry name" value="U3 SMALL NUCLEOLAR RNA-ASSOCIATED PROTEIN 4 HOMOLOG"/>
    <property type="match status" value="1"/>
</dbReference>
<dbReference type="Gene3D" id="2.130.10.10">
    <property type="entry name" value="YVTN repeat-like/Quinoprotein amine dehydrogenase"/>
    <property type="match status" value="4"/>
</dbReference>
<dbReference type="GeneID" id="27691554"/>
<accession>A0A0L0H4V0</accession>
<dbReference type="GO" id="GO:0032040">
    <property type="term" value="C:small-subunit processome"/>
    <property type="evidence" value="ECO:0007669"/>
    <property type="project" value="TreeGrafter"/>
</dbReference>
<proteinExistence type="predicted"/>
<reference evidence="4 5" key="1">
    <citation type="submission" date="2009-08" db="EMBL/GenBank/DDBJ databases">
        <title>The Genome Sequence of Spizellomyces punctatus strain DAOM BR117.</title>
        <authorList>
            <consortium name="The Broad Institute Genome Sequencing Platform"/>
            <person name="Russ C."/>
            <person name="Cuomo C."/>
            <person name="Shea T."/>
            <person name="Young S.K."/>
            <person name="Zeng Q."/>
            <person name="Koehrsen M."/>
            <person name="Haas B."/>
            <person name="Borodovsky M."/>
            <person name="Guigo R."/>
            <person name="Alvarado L."/>
            <person name="Berlin A."/>
            <person name="Bochicchio J."/>
            <person name="Borenstein D."/>
            <person name="Chapman S."/>
            <person name="Chen Z."/>
            <person name="Engels R."/>
            <person name="Freedman E."/>
            <person name="Gellesch M."/>
            <person name="Goldberg J."/>
            <person name="Griggs A."/>
            <person name="Gujja S."/>
            <person name="Heiman D."/>
            <person name="Hepburn T."/>
            <person name="Howarth C."/>
            <person name="Jen D."/>
            <person name="Larson L."/>
            <person name="Lewis B."/>
            <person name="Mehta T."/>
            <person name="Park D."/>
            <person name="Pearson M."/>
            <person name="Roberts A."/>
            <person name="Saif S."/>
            <person name="Shenoy N."/>
            <person name="Sisk P."/>
            <person name="Stolte C."/>
            <person name="Sykes S."/>
            <person name="Thomson T."/>
            <person name="Walk T."/>
            <person name="White J."/>
            <person name="Yandava C."/>
            <person name="Burger G."/>
            <person name="Gray M.W."/>
            <person name="Holland P.W.H."/>
            <person name="King N."/>
            <person name="Lang F.B.F."/>
            <person name="Roger A.J."/>
            <person name="Ruiz-Trillo I."/>
            <person name="Lander E."/>
            <person name="Nusbaum C."/>
        </authorList>
    </citation>
    <scope>NUCLEOTIDE SEQUENCE [LARGE SCALE GENOMIC DNA]</scope>
    <source>
        <strain evidence="4 5">DAOM BR117</strain>
    </source>
</reference>
<dbReference type="SMART" id="SM00320">
    <property type="entry name" value="WD40"/>
    <property type="match status" value="10"/>
</dbReference>
<evidence type="ECO:0000256" key="2">
    <source>
        <dbReference type="SAM" id="MobiDB-lite"/>
    </source>
</evidence>
<feature type="non-terminal residue" evidence="4">
    <location>
        <position position="1"/>
    </location>
</feature>
<dbReference type="GO" id="GO:0003723">
    <property type="term" value="F:RNA binding"/>
    <property type="evidence" value="ECO:0007669"/>
    <property type="project" value="TreeGrafter"/>
</dbReference>
<dbReference type="InParanoid" id="A0A0L0H4V0"/>
<dbReference type="EMBL" id="KQ257470">
    <property type="protein sequence ID" value="KNC96232.1"/>
    <property type="molecule type" value="Genomic_DNA"/>
</dbReference>
<name>A0A0L0H4V0_SPIPD</name>
<feature type="domain" description="Anaphase-promoting complex subunit 4-like WD40" evidence="3">
    <location>
        <begin position="198"/>
        <end position="239"/>
    </location>
</feature>
<dbReference type="FunCoup" id="A0A0L0H4V0">
    <property type="interactions" value="533"/>
</dbReference>
<dbReference type="Proteomes" id="UP000053201">
    <property type="component" value="Unassembled WGS sequence"/>
</dbReference>
<feature type="repeat" description="WD" evidence="1">
    <location>
        <begin position="194"/>
        <end position="235"/>
    </location>
</feature>
<gene>
    <name evidence="4" type="ORF">SPPG_08386</name>
</gene>
<dbReference type="InterPro" id="IPR015943">
    <property type="entry name" value="WD40/YVTN_repeat-like_dom_sf"/>
</dbReference>
<dbReference type="eggNOG" id="KOG2048">
    <property type="taxonomic scope" value="Eukaryota"/>
</dbReference>
<dbReference type="OMA" id="STYITEW"/>
<evidence type="ECO:0000313" key="4">
    <source>
        <dbReference type="EMBL" id="KNC96232.1"/>
    </source>
</evidence>
<dbReference type="Pfam" id="PF00400">
    <property type="entry name" value="WD40"/>
    <property type="match status" value="1"/>
</dbReference>
<feature type="region of interest" description="Disordered" evidence="2">
    <location>
        <begin position="324"/>
        <end position="349"/>
    </location>
</feature>
<dbReference type="RefSeq" id="XP_016604272.1">
    <property type="nucleotide sequence ID" value="XM_016756544.1"/>
</dbReference>
<keyword evidence="5" id="KW-1185">Reference proteome</keyword>
<evidence type="ECO:0000256" key="1">
    <source>
        <dbReference type="PROSITE-ProRule" id="PRU00221"/>
    </source>
</evidence>
<dbReference type="InterPro" id="IPR024977">
    <property type="entry name" value="Apc4-like_WD40_dom"/>
</dbReference>
<feature type="region of interest" description="Disordered" evidence="2">
    <location>
        <begin position="801"/>
        <end position="899"/>
    </location>
</feature>
<dbReference type="GO" id="GO:0000462">
    <property type="term" value="P:maturation of SSU-rRNA from tricistronic rRNA transcript (SSU-rRNA, 5.8S rRNA, LSU-rRNA)"/>
    <property type="evidence" value="ECO:0007669"/>
    <property type="project" value="InterPro"/>
</dbReference>
<dbReference type="Pfam" id="PF12894">
    <property type="entry name" value="ANAPC4_WD40"/>
    <property type="match status" value="1"/>
</dbReference>
<dbReference type="VEuPathDB" id="FungiDB:SPPG_08386"/>
<sequence length="955" mass="104826">MDTDPPAGSSSGRLLQVHRCRVVNYSPAGIVSLAVTPEATKSEPHTGKRRVVLACARSNGDVELWNPKGQGWFLERTIPGSPNSAVETVLWIHQTAIDPETTNDSDFDSQEERAAYVRALRAAPPRLITAGLDGRIVEWDTISLRPRQIAEPGGGAVWCVAVNQSHTRLAVGCEDGHVRILDVTDGRLEFTKLLEKAPTRILSIAWHPAGQYVVVGGADSSIRKIDVRTGQIVQRLTTDTLPGEETIVWDLKVLQDSTIISGDSMGKVTFWDWKSGTPVRSVKAHGADVLCLVANKAGTKVWSSGVDRKVVQISLIELGSTAPVAKSPAREGKKNISKHSKQSGSKNWVVSGEKRYHSHDVRALSLLEGRPYDALVSGGVDSTLVVSSPLTEFPYLKQYRMPTFPHRPIIQITRRTRFLLARFSDHVKLWQLGRALPLQRPPSALDNYERLEHQPEKLLLNIKPKCATNLTSSAISENGHWIAVSDMQSVKLFRVQTSGHNGLPRVRRAKTFPSSAEGPIRGAHALCFTPDSMRLIVAGSDSVVYVVDLSQSRDDIFGIVKTFEAHRGDEASEMEVQADGDAMDVDGDSVPTNSAGKLVTGGEREMVATLAVSGDGQWLASGDLLNRIHVFNLDSLKHHATLPIFSSLHTSLTFHPSSPTLIVTCTSNEFFLYDCEEATLTDWSREYSHRLPYRWLQRKEVVMGVGFDPKRPAVVTLWGATHLCFVDLEKPMGPRDAVISVRRRKLLQYRAKKLHGGSQKIPKAADDVSAAMDKGMVDHELAELERREFEKRRKAAAREIAKAANGLTNGVGKKNQNKDTTSSDDEEEDESQHAVENGVILIDSGSEHDESGDLEEEDEGDGIPIVNGIDHDNDTQATARAGTKRQHSDSNGKVSGPTKLAANTFSESFQMEHRYSPLMGLGYVGDNELVVVERPVLSVLQSLGVGGYYKHKYGT</sequence>
<dbReference type="GO" id="GO:0034455">
    <property type="term" value="C:t-UTP complex"/>
    <property type="evidence" value="ECO:0007669"/>
    <property type="project" value="TreeGrafter"/>
</dbReference>
<dbReference type="PROSITE" id="PS50082">
    <property type="entry name" value="WD_REPEATS_2"/>
    <property type="match status" value="1"/>
</dbReference>
<dbReference type="SUPFAM" id="SSF50998">
    <property type="entry name" value="Quinoprotein alcohol dehydrogenase-like"/>
    <property type="match status" value="1"/>
</dbReference>
<evidence type="ECO:0000313" key="5">
    <source>
        <dbReference type="Proteomes" id="UP000053201"/>
    </source>
</evidence>
<feature type="compositionally biased region" description="Acidic residues" evidence="2">
    <location>
        <begin position="852"/>
        <end position="861"/>
    </location>
</feature>